<dbReference type="EMBL" id="CP034346">
    <property type="protein sequence ID" value="AZS15492.1"/>
    <property type="molecule type" value="Genomic_DNA"/>
</dbReference>
<dbReference type="NCBIfam" id="TIGR00488">
    <property type="entry name" value="bis(5'-nucleosyl)-tetraphosphatase (symmetrical) YqeK"/>
    <property type="match status" value="1"/>
</dbReference>
<evidence type="ECO:0000256" key="2">
    <source>
        <dbReference type="ARBA" id="ARBA00022741"/>
    </source>
</evidence>
<evidence type="ECO:0000313" key="5">
    <source>
        <dbReference type="EMBL" id="AZS15492.1"/>
    </source>
</evidence>
<dbReference type="PROSITE" id="PS51831">
    <property type="entry name" value="HD"/>
    <property type="match status" value="1"/>
</dbReference>
<evidence type="ECO:0000256" key="3">
    <source>
        <dbReference type="ARBA" id="ARBA00022801"/>
    </source>
</evidence>
<dbReference type="OrthoDB" id="5295945at2"/>
<evidence type="ECO:0000259" key="4">
    <source>
        <dbReference type="PROSITE" id="PS51831"/>
    </source>
</evidence>
<reference evidence="6" key="1">
    <citation type="submission" date="2018-12" db="EMBL/GenBank/DDBJ databases">
        <title>Complete genome sequence of Paenibacillus sp. MBLB1234.</title>
        <authorList>
            <person name="Nam Y.-D."/>
            <person name="Kang J."/>
            <person name="Chung W.-H."/>
            <person name="Park Y.S."/>
        </authorList>
    </citation>
    <scope>NUCLEOTIDE SEQUENCE [LARGE SCALE GENOMIC DNA]</scope>
    <source>
        <strain evidence="6">MBLB1234</strain>
    </source>
</reference>
<dbReference type="SUPFAM" id="SSF109604">
    <property type="entry name" value="HD-domain/PDEase-like"/>
    <property type="match status" value="1"/>
</dbReference>
<dbReference type="Pfam" id="PF01966">
    <property type="entry name" value="HD"/>
    <property type="match status" value="1"/>
</dbReference>
<dbReference type="InterPro" id="IPR051094">
    <property type="entry name" value="Diverse_Catalytic_Enzymes"/>
</dbReference>
<dbReference type="GO" id="GO:0016787">
    <property type="term" value="F:hydrolase activity"/>
    <property type="evidence" value="ECO:0007669"/>
    <property type="project" value="UniProtKB-KW"/>
</dbReference>
<dbReference type="GO" id="GO:0000166">
    <property type="term" value="F:nucleotide binding"/>
    <property type="evidence" value="ECO:0007669"/>
    <property type="project" value="UniProtKB-KW"/>
</dbReference>
<evidence type="ECO:0000256" key="1">
    <source>
        <dbReference type="ARBA" id="ARBA00022723"/>
    </source>
</evidence>
<dbReference type="InterPro" id="IPR006674">
    <property type="entry name" value="HD_domain"/>
</dbReference>
<dbReference type="Proteomes" id="UP000270678">
    <property type="component" value="Chromosome"/>
</dbReference>
<dbReference type="AlphaFoldDB" id="A0A3Q9I9D1"/>
<protein>
    <submittedName>
        <fullName evidence="5">HD domain-containing protein</fullName>
    </submittedName>
</protein>
<dbReference type="Gene3D" id="1.10.3210.10">
    <property type="entry name" value="Hypothetical protein af1432"/>
    <property type="match status" value="1"/>
</dbReference>
<keyword evidence="6" id="KW-1185">Reference proteome</keyword>
<accession>A0A3Q9I9D1</accession>
<dbReference type="PANTHER" id="PTHR35795:SF1">
    <property type="entry name" value="BIS(5'-NUCLEOSYL)-TETRAPHOSPHATASE, SYMMETRICAL"/>
    <property type="match status" value="1"/>
</dbReference>
<organism evidence="5 6">
    <name type="scientific">Paenibacillus lutimineralis</name>
    <dbReference type="NCBI Taxonomy" id="2707005"/>
    <lineage>
        <taxon>Bacteria</taxon>
        <taxon>Bacillati</taxon>
        <taxon>Bacillota</taxon>
        <taxon>Bacilli</taxon>
        <taxon>Bacillales</taxon>
        <taxon>Paenibacillaceae</taxon>
        <taxon>Paenibacillus</taxon>
    </lineage>
</organism>
<keyword evidence="1" id="KW-0479">Metal-binding</keyword>
<keyword evidence="2" id="KW-0547">Nucleotide-binding</keyword>
<proteinExistence type="predicted"/>
<sequence length="206" mass="23365">MNSLFSKFMLDVTMTGDIKTDLYNFLLVNGHQKTAEHCLKVGDKAEQLANIFDVDSYKAKVAGYLHDVSAIFPNSERVIVAKHLGLEILKEEETFPMIIHQKISGVIAQEIFNVHDEEIISAIACHTTLKSNASKIDKVLFVADKIEWDQNGSPPYISKIKEALKESLELASYSYIKYLFDNKDNLKVVHPFLESAYKELKIELNL</sequence>
<dbReference type="PANTHER" id="PTHR35795">
    <property type="entry name" value="SLR1885 PROTEIN"/>
    <property type="match status" value="1"/>
</dbReference>
<feature type="domain" description="HD" evidence="4">
    <location>
        <begin position="34"/>
        <end position="149"/>
    </location>
</feature>
<evidence type="ECO:0000313" key="6">
    <source>
        <dbReference type="Proteomes" id="UP000270678"/>
    </source>
</evidence>
<dbReference type="KEGG" id="plut:EI981_14215"/>
<dbReference type="GO" id="GO:0046872">
    <property type="term" value="F:metal ion binding"/>
    <property type="evidence" value="ECO:0007669"/>
    <property type="project" value="UniProtKB-KW"/>
</dbReference>
<dbReference type="InterPro" id="IPR005249">
    <property type="entry name" value="YqeK"/>
</dbReference>
<keyword evidence="3" id="KW-0378">Hydrolase</keyword>
<gene>
    <name evidence="5" type="ORF">EI981_14215</name>
</gene>
<name>A0A3Q9I9D1_9BACL</name>